<dbReference type="InterPro" id="IPR029066">
    <property type="entry name" value="PLP-binding_barrel"/>
</dbReference>
<reference evidence="5 6" key="1">
    <citation type="journal article" date="2001" name="Science">
        <title>The genome of the natural genetic engineer Agrobacterium tumefaciens C58.</title>
        <authorList>
            <person name="Wood D.W."/>
            <person name="Setubal J.C."/>
            <person name="Kaul R."/>
            <person name="Monks D.E."/>
            <person name="Kitajima J.P."/>
            <person name="Okura V.K."/>
            <person name="Zhou Y."/>
            <person name="Chen L."/>
            <person name="Wood G.E."/>
            <person name="Almeida N.F.Jr."/>
            <person name="Woo L."/>
            <person name="Chen Y."/>
            <person name="Paulsen I.T."/>
            <person name="Eisen J.A."/>
            <person name="Karp P.D."/>
            <person name="Bovee D.Sr."/>
            <person name="Chapman P."/>
            <person name="Clendenning J."/>
            <person name="Deatherage G."/>
            <person name="Gillet W."/>
            <person name="Grant C."/>
            <person name="Kutyavin T."/>
            <person name="Levy R."/>
            <person name="Li M.J."/>
            <person name="McClelland E."/>
            <person name="Palmieri A."/>
            <person name="Raymond C."/>
            <person name="Rouse G."/>
            <person name="Saenphimmachak C."/>
            <person name="Wu Z."/>
            <person name="Romero P."/>
            <person name="Gordon D."/>
            <person name="Zhang S."/>
            <person name="Yoo H."/>
            <person name="Tao Y."/>
            <person name="Biddle P."/>
            <person name="Jung M."/>
            <person name="Krespan W."/>
            <person name="Perry M."/>
            <person name="Gordon-Kamm B."/>
            <person name="Liao L."/>
            <person name="Kim S."/>
            <person name="Hendrick C."/>
            <person name="Zhao Z.Y."/>
            <person name="Dolan M."/>
            <person name="Chumley F."/>
            <person name="Tingey S.V."/>
            <person name="Tomb J.F."/>
            <person name="Gordon M.P."/>
            <person name="Olson M.V."/>
            <person name="Nester E.W."/>
        </authorList>
    </citation>
    <scope>NUCLEOTIDE SEQUENCE [LARGE SCALE GENOMIC DNA]</scope>
    <source>
        <strain evidence="6">C58 / ATCC 33970</strain>
    </source>
</reference>
<reference evidence="5 6" key="2">
    <citation type="journal article" date="2001" name="Science">
        <title>Genome sequence of the plant pathogen and biotechnology agent Agrobacterium tumefaciens C58.</title>
        <authorList>
            <person name="Goodner B."/>
            <person name="Hinkle G."/>
            <person name="Gattung S."/>
            <person name="Miller N."/>
            <person name="Blanchard M."/>
            <person name="Qurollo B."/>
            <person name="Goldman B.S."/>
            <person name="Cao Y."/>
            <person name="Askenazi M."/>
            <person name="Halling C."/>
            <person name="Mullin L."/>
            <person name="Houmiel K."/>
            <person name="Gordon J."/>
            <person name="Vaudin M."/>
            <person name="Iartchouk O."/>
            <person name="Epp A."/>
            <person name="Liu F."/>
            <person name="Wollam C."/>
            <person name="Allinger M."/>
            <person name="Doughty D."/>
            <person name="Scott C."/>
            <person name="Lappas C."/>
            <person name="Markelz B."/>
            <person name="Flanagan C."/>
            <person name="Crowell C."/>
            <person name="Gurson J."/>
            <person name="Lomo C."/>
            <person name="Sear C."/>
            <person name="Strub G."/>
            <person name="Cielo C."/>
            <person name="Slater S."/>
        </authorList>
    </citation>
    <scope>NUCLEOTIDE SEQUENCE [LARGE SCALE GENOMIC DNA]</scope>
    <source>
        <strain evidence="6">C58 / ATCC 33970</strain>
    </source>
</reference>
<name>A9CLI6_AGRFC</name>
<keyword evidence="6" id="KW-1185">Reference proteome</keyword>
<dbReference type="PhylomeDB" id="A9CLI6"/>
<gene>
    <name evidence="5" type="primary">dsd</name>
    <name evidence="5" type="ordered locus">Atu5233</name>
</gene>
<dbReference type="PANTHER" id="PTHR28004:SF8">
    <property type="entry name" value="D-SERINE DEAMINASE"/>
    <property type="match status" value="1"/>
</dbReference>
<dbReference type="Proteomes" id="UP000000813">
    <property type="component" value="Plasmid At"/>
</dbReference>
<comment type="similarity">
    <text evidence="1">Belongs to the DSD1 family.</text>
</comment>
<proteinExistence type="inferred from homology"/>
<dbReference type="SMART" id="SM01119">
    <property type="entry name" value="D-ser_dehydrat"/>
    <property type="match status" value="1"/>
</dbReference>
<dbReference type="InterPro" id="IPR051466">
    <property type="entry name" value="D-amino_acid_metab_enzyme"/>
</dbReference>
<accession>A9CLI6</accession>
<dbReference type="Gene3D" id="3.20.20.10">
    <property type="entry name" value="Alanine racemase"/>
    <property type="match status" value="1"/>
</dbReference>
<evidence type="ECO:0000256" key="1">
    <source>
        <dbReference type="ARBA" id="ARBA00005323"/>
    </source>
</evidence>
<evidence type="ECO:0000256" key="2">
    <source>
        <dbReference type="ARBA" id="ARBA00023239"/>
    </source>
</evidence>
<dbReference type="EnsemblBacteria" id="AAK90604">
    <property type="protein sequence ID" value="AAK90604"/>
    <property type="gene ID" value="Atu5233"/>
</dbReference>
<feature type="domain" description="D-serine dehydratase-like" evidence="4">
    <location>
        <begin position="310"/>
        <end position="409"/>
    </location>
</feature>
<evidence type="ECO:0000313" key="5">
    <source>
        <dbReference type="EMBL" id="AAK90604.1"/>
    </source>
</evidence>
<dbReference type="PATRIC" id="fig|176299.10.peg.4909"/>
<dbReference type="GO" id="GO:0016829">
    <property type="term" value="F:lyase activity"/>
    <property type="evidence" value="ECO:0007669"/>
    <property type="project" value="UniProtKB-KW"/>
</dbReference>
<sequence length="423" mass="44912">MQSSSALRQSTGDQSEYHAQSNMIGSSPADGLLALPLLTVDLAVYRGNRDRFLALVSAHGAKAAPHAKTPMCPEIAIDLIEAGAWGATVADLFQAEVLLKAGVSNILIANQIGGLTSARRLRMLADAFPKAEIICCVDSVQASANLVQAFQGRVDAPFKVFIEVGVGRTGARTLNVAKDIIDTISTSAEIVLAGVSTYEGSVSGETSEALDANMAALFDLLTDSLASIREKDPGRPLTVSAGGSIHFDRVLAALVPVCEADGNATLLLRSGAIFFSDHGVYQRGFQAVDARNLLASGKVVFKASEAFQPSMRIWAEVISVPEPGLAIVGMGMRDVSFDQDLPVALRLHRDGHLVEADLSSSAKVGKLNDQHAFLSFGNGSSLAIGDVIEFGISHPCTCFDRWRVFHGIDGSGRIQRIYTTFFH</sequence>
<keyword evidence="5" id="KW-0614">Plasmid</keyword>
<organism evidence="5 6">
    <name type="scientific">Agrobacterium fabrum (strain C58 / ATCC 33970)</name>
    <name type="common">Agrobacterium tumefaciens (strain C58)</name>
    <dbReference type="NCBI Taxonomy" id="176299"/>
    <lineage>
        <taxon>Bacteria</taxon>
        <taxon>Pseudomonadati</taxon>
        <taxon>Pseudomonadota</taxon>
        <taxon>Alphaproteobacteria</taxon>
        <taxon>Hyphomicrobiales</taxon>
        <taxon>Rhizobiaceae</taxon>
        <taxon>Rhizobium/Agrobacterium group</taxon>
        <taxon>Agrobacterium</taxon>
        <taxon>Agrobacterium tumefaciens complex</taxon>
    </lineage>
</organism>
<dbReference type="InterPro" id="IPR001608">
    <property type="entry name" value="Ala_racemase_N"/>
</dbReference>
<evidence type="ECO:0000256" key="3">
    <source>
        <dbReference type="SAM" id="MobiDB-lite"/>
    </source>
</evidence>
<dbReference type="SUPFAM" id="SSF51419">
    <property type="entry name" value="PLP-binding barrel"/>
    <property type="match status" value="1"/>
</dbReference>
<protein>
    <submittedName>
        <fullName evidence="5">D-serine deaminase</fullName>
    </submittedName>
</protein>
<evidence type="ECO:0000313" key="6">
    <source>
        <dbReference type="Proteomes" id="UP000000813"/>
    </source>
</evidence>
<dbReference type="GeneID" id="1137006"/>
<keyword evidence="2" id="KW-0456">Lyase</keyword>
<dbReference type="OrthoDB" id="9811417at2"/>
<dbReference type="HOGENOM" id="CLU_031639_3_0_5"/>
<dbReference type="InterPro" id="IPR026956">
    <property type="entry name" value="D-ser_dehydrat-like_dom"/>
</dbReference>
<geneLocation type="plasmid" evidence="5 6">
    <name>At</name>
</geneLocation>
<dbReference type="PIR" id="AD3188">
    <property type="entry name" value="AD3188"/>
</dbReference>
<evidence type="ECO:0000259" key="4">
    <source>
        <dbReference type="SMART" id="SM01119"/>
    </source>
</evidence>
<dbReference type="AlphaFoldDB" id="A9CLI6"/>
<dbReference type="CDD" id="cd06818">
    <property type="entry name" value="PLPDE_III_cryptic_DSD"/>
    <property type="match status" value="1"/>
</dbReference>
<dbReference type="Pfam" id="PF14031">
    <property type="entry name" value="D-ser_dehydrat"/>
    <property type="match status" value="1"/>
</dbReference>
<dbReference type="PANTHER" id="PTHR28004">
    <property type="entry name" value="ZGC:162816-RELATED"/>
    <property type="match status" value="1"/>
</dbReference>
<dbReference type="EMBL" id="AE007872">
    <property type="protein sequence ID" value="AAK90604.1"/>
    <property type="molecule type" value="Genomic_DNA"/>
</dbReference>
<dbReference type="RefSeq" id="WP_010974492.1">
    <property type="nucleotide sequence ID" value="NC_003064.2"/>
</dbReference>
<dbReference type="Gene3D" id="2.40.37.20">
    <property type="entry name" value="D-serine dehydratase-like domain"/>
    <property type="match status" value="1"/>
</dbReference>
<dbReference type="InterPro" id="IPR042208">
    <property type="entry name" value="D-ser_dehydrat-like_sf"/>
</dbReference>
<dbReference type="Pfam" id="PF01168">
    <property type="entry name" value="Ala_racemase_N"/>
    <property type="match status" value="1"/>
</dbReference>
<dbReference type="KEGG" id="atu:Atu5233"/>
<dbReference type="eggNOG" id="COG3616">
    <property type="taxonomic scope" value="Bacteria"/>
</dbReference>
<dbReference type="BioCyc" id="AGRO:ATU5233-MONOMER"/>
<feature type="region of interest" description="Disordered" evidence="3">
    <location>
        <begin position="1"/>
        <end position="21"/>
    </location>
</feature>